<dbReference type="EMBL" id="BT024283">
    <property type="protein sequence ID" value="ABC86345.1"/>
    <property type="molecule type" value="mRNA"/>
</dbReference>
<keyword evidence="2" id="KW-0963">Cytoplasm</keyword>
<dbReference type="InterPro" id="IPR040193">
    <property type="entry name" value="EFHC1/EFHC2/EFHB"/>
</dbReference>
<dbReference type="FunFam" id="2.30.29.170:FF:000001">
    <property type="entry name" value="EF-hand domain containing 1"/>
    <property type="match status" value="1"/>
</dbReference>
<evidence type="ECO:0000256" key="1">
    <source>
        <dbReference type="ARBA" id="ARBA00004430"/>
    </source>
</evidence>
<keyword evidence="3" id="KW-0677">Repeat</keyword>
<dbReference type="SMART" id="SM00676">
    <property type="entry name" value="DM10"/>
    <property type="match status" value="3"/>
</dbReference>
<comment type="subcellular location">
    <subcellularLocation>
        <location evidence="1">Cytoplasm</location>
        <location evidence="1">Cytoskeleton</location>
        <location evidence="1">Cilium axoneme</location>
    </subcellularLocation>
</comment>
<accession>Q29QV7</accession>
<evidence type="ECO:0000256" key="3">
    <source>
        <dbReference type="ARBA" id="ARBA00022737"/>
    </source>
</evidence>
<evidence type="ECO:0000259" key="7">
    <source>
        <dbReference type="PROSITE" id="PS51336"/>
    </source>
</evidence>
<dbReference type="AlphaFoldDB" id="Q29QV7"/>
<organism evidence="8">
    <name type="scientific">Drosophila melanogaster</name>
    <name type="common">Fruit fly</name>
    <dbReference type="NCBI Taxonomy" id="7227"/>
    <lineage>
        <taxon>Eukaryota</taxon>
        <taxon>Metazoa</taxon>
        <taxon>Ecdysozoa</taxon>
        <taxon>Arthropoda</taxon>
        <taxon>Hexapoda</taxon>
        <taxon>Insecta</taxon>
        <taxon>Pterygota</taxon>
        <taxon>Neoptera</taxon>
        <taxon>Endopterygota</taxon>
        <taxon>Diptera</taxon>
        <taxon>Brachycera</taxon>
        <taxon>Muscomorpha</taxon>
        <taxon>Ephydroidea</taxon>
        <taxon>Drosophilidae</taxon>
        <taxon>Drosophila</taxon>
        <taxon>Sophophora</taxon>
    </lineage>
</organism>
<name>Q29QV7_DROME</name>
<feature type="region of interest" description="Disordered" evidence="6">
    <location>
        <begin position="220"/>
        <end position="244"/>
    </location>
</feature>
<feature type="domain" description="DM10" evidence="7">
    <location>
        <begin position="107"/>
        <end position="214"/>
    </location>
</feature>
<dbReference type="GO" id="GO:0005930">
    <property type="term" value="C:axoneme"/>
    <property type="evidence" value="ECO:0007669"/>
    <property type="project" value="UniProtKB-SubCell"/>
</dbReference>
<proteinExistence type="evidence at transcript level"/>
<evidence type="ECO:0000313" key="8">
    <source>
        <dbReference type="EMBL" id="ABC86345.1"/>
    </source>
</evidence>
<evidence type="ECO:0000256" key="2">
    <source>
        <dbReference type="ARBA" id="ARBA00022490"/>
    </source>
</evidence>
<evidence type="ECO:0000256" key="4">
    <source>
        <dbReference type="ARBA" id="ARBA00023212"/>
    </source>
</evidence>
<dbReference type="ExpressionAtlas" id="Q29QV7">
    <property type="expression patterns" value="baseline and differential"/>
</dbReference>
<dbReference type="Pfam" id="PF06565">
    <property type="entry name" value="DM10_dom"/>
    <property type="match status" value="3"/>
</dbReference>
<reference evidence="8" key="1">
    <citation type="submission" date="2006-01" db="EMBL/GenBank/DDBJ databases">
        <authorList>
            <person name="Stapleton M."/>
            <person name="Carlson J."/>
            <person name="Chavez C."/>
            <person name="Frise E."/>
            <person name="George R."/>
            <person name="Pacleb J."/>
            <person name="Park S."/>
            <person name="Wan K."/>
            <person name="Yu C."/>
            <person name="Celniker S."/>
        </authorList>
    </citation>
    <scope>NUCLEOTIDE SEQUENCE</scope>
</reference>
<dbReference type="InterPro" id="IPR006602">
    <property type="entry name" value="DM10_dom"/>
</dbReference>
<feature type="region of interest" description="Disordered" evidence="6">
    <location>
        <begin position="788"/>
        <end position="818"/>
    </location>
</feature>
<dbReference type="HOGENOM" id="CLU_018366_1_0_1"/>
<dbReference type="OrthoDB" id="6360546at2759"/>
<dbReference type="PROSITE" id="PS51336">
    <property type="entry name" value="DM10"/>
    <property type="match status" value="3"/>
</dbReference>
<evidence type="ECO:0000256" key="6">
    <source>
        <dbReference type="SAM" id="MobiDB-lite"/>
    </source>
</evidence>
<feature type="domain" description="DM10" evidence="7">
    <location>
        <begin position="257"/>
        <end position="395"/>
    </location>
</feature>
<feature type="domain" description="DM10" evidence="7">
    <location>
        <begin position="456"/>
        <end position="563"/>
    </location>
</feature>
<keyword evidence="5" id="KW-0966">Cell projection</keyword>
<feature type="non-terminal residue" evidence="8">
    <location>
        <position position="1"/>
    </location>
</feature>
<evidence type="ECO:0000256" key="5">
    <source>
        <dbReference type="ARBA" id="ARBA00023273"/>
    </source>
</evidence>
<protein>
    <submittedName>
        <fullName evidence="8">IP13967p</fullName>
    </submittedName>
</protein>
<feature type="compositionally biased region" description="Basic and acidic residues" evidence="6">
    <location>
        <begin position="804"/>
        <end position="818"/>
    </location>
</feature>
<dbReference type="FunFam" id="2.30.29.170:FF:000004">
    <property type="entry name" value="EF-hand domain containing 2"/>
    <property type="match status" value="2"/>
</dbReference>
<sequence>VHQIYKIFPKRKGRKRVNNSHKIYTMLRIPGMPLLPGTLFRDVSKGHYPKPQSLANVQGLSMLSDRQQPAPVESGSVTGDISCPPVGASSIYPPRSGPRMPPWLAYDKKVLCFHAYFKQTLQEVYHAPYLVRKVKIYYYLEDGTLEIYEPRVDNSGIVQGCVVHRQRVQKAPPCDNEFMSLIDLNVDQTVQIFDRQYHITDCDPFTRTFLNKRGITVPDPVKSPCDPTEEQRKRENQPRSGNLIPKNHPFAQFLKYDRQILKFQAYWDDRTEFGDVRKLELCYYLSDDTIEIKEQHIRNSGRDGPTVFLKRGRLAREFEGLQLPGQMTPMTLLNVLGTNMRNVRYCVDPLNTGNKEIHYYREKDLQIGSVINVYGRAVVITELDPFTQNYYRQRYGIQDFTPLPIPARSDDCADHRSERQLPPYNGWGSYEDSVGNCISVEPKPPKSDFKKFIKYDRYVLRFGAKMLSTIKANCERIFVISYYLCDDTLQIQEIAVRNSGFLGGEFMKRTRLELPGQERFSCKQPQYYMPWNFFVGSTMSLKDFIFHIVSADEYTLMYMEHHPEIFPHANVGVIMEKVKSALQNRMAEFVGSCVPDCTDLEKKRDVFVSFESFKGALISIMGNQISDHEIISLCRHFSAEKSQPNACDRSTVRAAAHLELKRTLWNARDDLMEHFHHINPTNQPFLPEVKVRSALRGCRLPFSLELIDNILSILNRNECDDIEVCDLMNFIDVSCGKGCDMLPVNHAFELCPKIPFLNKGRVVNFTCFLRELNLPLNLPAGGEKNNDAIAEGGRIMPPSAMPDTDAHKANEDDAQHMA</sequence>
<dbReference type="PANTHER" id="PTHR12086">
    <property type="entry name" value="EF-HAND DOMAIN C-TERMINAL CONTAINING PROTEIN"/>
    <property type="match status" value="1"/>
</dbReference>
<keyword evidence="4" id="KW-0206">Cytoskeleton</keyword>
<dbReference type="VEuPathDB" id="VectorBase:FBgn0030691"/>
<dbReference type="PANTHER" id="PTHR12086:SF11">
    <property type="entry name" value="EF-HAND DOMAIN-CONTAINING FAMILY MEMBER C2"/>
    <property type="match status" value="1"/>
</dbReference>
<dbReference type="Gene3D" id="2.30.29.170">
    <property type="match status" value="3"/>
</dbReference>